<accession>A0A0E9TW39</accession>
<evidence type="ECO:0000313" key="1">
    <source>
        <dbReference type="EMBL" id="JAH56943.1"/>
    </source>
</evidence>
<reference evidence="1" key="1">
    <citation type="submission" date="2014-11" db="EMBL/GenBank/DDBJ databases">
        <authorList>
            <person name="Amaro Gonzalez C."/>
        </authorList>
    </citation>
    <scope>NUCLEOTIDE SEQUENCE</scope>
</reference>
<protein>
    <submittedName>
        <fullName evidence="1">Uncharacterized protein</fullName>
    </submittedName>
</protein>
<sequence>MSQISAFSDQSLNKLCVLFAILIRLIN</sequence>
<dbReference type="EMBL" id="GBXM01051634">
    <property type="protein sequence ID" value="JAH56943.1"/>
    <property type="molecule type" value="Transcribed_RNA"/>
</dbReference>
<proteinExistence type="predicted"/>
<reference evidence="1" key="2">
    <citation type="journal article" date="2015" name="Fish Shellfish Immunol.">
        <title>Early steps in the European eel (Anguilla anguilla)-Vibrio vulnificus interaction in the gills: Role of the RtxA13 toxin.</title>
        <authorList>
            <person name="Callol A."/>
            <person name="Pajuelo D."/>
            <person name="Ebbesson L."/>
            <person name="Teles M."/>
            <person name="MacKenzie S."/>
            <person name="Amaro C."/>
        </authorList>
    </citation>
    <scope>NUCLEOTIDE SEQUENCE</scope>
</reference>
<organism evidence="1">
    <name type="scientific">Anguilla anguilla</name>
    <name type="common">European freshwater eel</name>
    <name type="synonym">Muraena anguilla</name>
    <dbReference type="NCBI Taxonomy" id="7936"/>
    <lineage>
        <taxon>Eukaryota</taxon>
        <taxon>Metazoa</taxon>
        <taxon>Chordata</taxon>
        <taxon>Craniata</taxon>
        <taxon>Vertebrata</taxon>
        <taxon>Euteleostomi</taxon>
        <taxon>Actinopterygii</taxon>
        <taxon>Neopterygii</taxon>
        <taxon>Teleostei</taxon>
        <taxon>Anguilliformes</taxon>
        <taxon>Anguillidae</taxon>
        <taxon>Anguilla</taxon>
    </lineage>
</organism>
<name>A0A0E9TW39_ANGAN</name>
<dbReference type="AlphaFoldDB" id="A0A0E9TW39"/>